<evidence type="ECO:0000313" key="4">
    <source>
        <dbReference type="EMBL" id="ODV89872.1"/>
    </source>
</evidence>
<dbReference type="EMBL" id="KV453842">
    <property type="protein sequence ID" value="ODV89872.1"/>
    <property type="molecule type" value="Genomic_DNA"/>
</dbReference>
<sequence length="215" mass="24289">MRFVKQASVASSRNALRYAQEAEDSGRNTLGMLGSQSERITNTDATLGLASAQTRIAEEKAKELKKLNRSIFAIHASNPFNSKRKILEKEEKLKEQIAEDQANRERFRNAMHDTQSRIGSAMRADSKFKPADRQAKLADRARYQFEGDSEDEELEDEINDNLDAIGQSASRLKSMALAAQEEVDRQNQHLDKIAEDTDNLDINVHLNTSRLARIK</sequence>
<dbReference type="GO" id="GO:0005484">
    <property type="term" value="F:SNAP receptor activity"/>
    <property type="evidence" value="ECO:0007669"/>
    <property type="project" value="TreeGrafter"/>
</dbReference>
<dbReference type="AlphaFoldDB" id="A0A1E4TDM7"/>
<dbReference type="GO" id="GO:0006887">
    <property type="term" value="P:exocytosis"/>
    <property type="evidence" value="ECO:0007669"/>
    <property type="project" value="TreeGrafter"/>
</dbReference>
<proteinExistence type="inferred from homology"/>
<accession>A0A1E4TDM7</accession>
<dbReference type="SMART" id="SM00397">
    <property type="entry name" value="t_SNARE"/>
    <property type="match status" value="2"/>
</dbReference>
<gene>
    <name evidence="4" type="ORF">CANCADRAFT_25262</name>
</gene>
<dbReference type="InterPro" id="IPR000727">
    <property type="entry name" value="T_SNARE_dom"/>
</dbReference>
<dbReference type="GO" id="GO:0019905">
    <property type="term" value="F:syntaxin binding"/>
    <property type="evidence" value="ECO:0007669"/>
    <property type="project" value="TreeGrafter"/>
</dbReference>
<evidence type="ECO:0000259" key="3">
    <source>
        <dbReference type="PROSITE" id="PS50192"/>
    </source>
</evidence>
<feature type="domain" description="T-SNARE coiled-coil homology" evidence="3">
    <location>
        <begin position="152"/>
        <end position="214"/>
    </location>
</feature>
<dbReference type="PANTHER" id="PTHR19305">
    <property type="entry name" value="SYNAPTOSOMAL ASSOCIATED PROTEIN"/>
    <property type="match status" value="1"/>
</dbReference>
<protein>
    <recommendedName>
        <fullName evidence="3">t-SNARE coiled-coil homology domain-containing protein</fullName>
    </recommendedName>
</protein>
<dbReference type="PROSITE" id="PS50192">
    <property type="entry name" value="T_SNARE"/>
    <property type="match status" value="1"/>
</dbReference>
<dbReference type="SUPFAM" id="SSF58038">
    <property type="entry name" value="SNARE fusion complex"/>
    <property type="match status" value="2"/>
</dbReference>
<dbReference type="GO" id="GO:0005886">
    <property type="term" value="C:plasma membrane"/>
    <property type="evidence" value="ECO:0007669"/>
    <property type="project" value="TreeGrafter"/>
</dbReference>
<evidence type="ECO:0000256" key="2">
    <source>
        <dbReference type="SAM" id="Coils"/>
    </source>
</evidence>
<keyword evidence="5" id="KW-1185">Reference proteome</keyword>
<comment type="similarity">
    <text evidence="1">Belongs to the SNAP-25 family.</text>
</comment>
<dbReference type="Gene3D" id="1.20.5.110">
    <property type="match status" value="2"/>
</dbReference>
<dbReference type="OrthoDB" id="18679at2759"/>
<feature type="coiled-coil region" evidence="2">
    <location>
        <begin position="83"/>
        <end position="110"/>
    </location>
</feature>
<dbReference type="PANTHER" id="PTHR19305:SF9">
    <property type="entry name" value="SYNAPTOSOMAL-ASSOCIATED PROTEIN 29"/>
    <property type="match status" value="1"/>
</dbReference>
<reference evidence="5" key="1">
    <citation type="submission" date="2016-02" db="EMBL/GenBank/DDBJ databases">
        <title>Comparative genomics of biotechnologically important yeasts.</title>
        <authorList>
            <consortium name="DOE Joint Genome Institute"/>
            <person name="Riley R."/>
            <person name="Haridas S."/>
            <person name="Wolfe K.H."/>
            <person name="Lopes M.R."/>
            <person name="Hittinger C.T."/>
            <person name="Goker M."/>
            <person name="Salamov A."/>
            <person name="Wisecaver J."/>
            <person name="Long T.M."/>
            <person name="Aerts A.L."/>
            <person name="Barry K."/>
            <person name="Choi C."/>
            <person name="Clum A."/>
            <person name="Coughlan A.Y."/>
            <person name="Deshpande S."/>
            <person name="Douglass A.P."/>
            <person name="Hanson S.J."/>
            <person name="Klenk H.-P."/>
            <person name="Labutti K."/>
            <person name="Lapidus A."/>
            <person name="Lindquist E."/>
            <person name="Lipzen A."/>
            <person name="Meier-Kolthoff J.P."/>
            <person name="Ohm R.A."/>
            <person name="Otillar R.P."/>
            <person name="Pangilinan J."/>
            <person name="Peng Y."/>
            <person name="Rokas A."/>
            <person name="Rosa C.A."/>
            <person name="Scheuner C."/>
            <person name="Sibirny A.A."/>
            <person name="Slot J.C."/>
            <person name="Stielow J.B."/>
            <person name="Sun H."/>
            <person name="Kurtzman C.P."/>
            <person name="Blackwell M."/>
            <person name="Jeffries T.W."/>
            <person name="Grigoriev I.V."/>
        </authorList>
    </citation>
    <scope>NUCLEOTIDE SEQUENCE [LARGE SCALE GENOMIC DNA]</scope>
    <source>
        <strain evidence="5">NRRL Y-17796</strain>
    </source>
</reference>
<name>A0A1E4TDM7_9ASCO</name>
<evidence type="ECO:0000313" key="5">
    <source>
        <dbReference type="Proteomes" id="UP000095023"/>
    </source>
</evidence>
<dbReference type="GO" id="GO:0006906">
    <property type="term" value="P:vesicle fusion"/>
    <property type="evidence" value="ECO:0007669"/>
    <property type="project" value="TreeGrafter"/>
</dbReference>
<evidence type="ECO:0000256" key="1">
    <source>
        <dbReference type="ARBA" id="ARBA00009480"/>
    </source>
</evidence>
<dbReference type="Proteomes" id="UP000095023">
    <property type="component" value="Unassembled WGS sequence"/>
</dbReference>
<organism evidence="4 5">
    <name type="scientific">Tortispora caseinolytica NRRL Y-17796</name>
    <dbReference type="NCBI Taxonomy" id="767744"/>
    <lineage>
        <taxon>Eukaryota</taxon>
        <taxon>Fungi</taxon>
        <taxon>Dikarya</taxon>
        <taxon>Ascomycota</taxon>
        <taxon>Saccharomycotina</taxon>
        <taxon>Trigonopsidomycetes</taxon>
        <taxon>Trigonopsidales</taxon>
        <taxon>Trigonopsidaceae</taxon>
        <taxon>Tortispora</taxon>
    </lineage>
</organism>
<keyword evidence="2" id="KW-0175">Coiled coil</keyword>
<dbReference type="CDD" id="cd15886">
    <property type="entry name" value="SNARE_SEC9N"/>
    <property type="match status" value="1"/>
</dbReference>
<dbReference type="CDD" id="cd15857">
    <property type="entry name" value="SNARE_SEC9C"/>
    <property type="match status" value="1"/>
</dbReference>
<dbReference type="GO" id="GO:0031201">
    <property type="term" value="C:SNARE complex"/>
    <property type="evidence" value="ECO:0007669"/>
    <property type="project" value="TreeGrafter"/>
</dbReference>